<organism evidence="2 3">
    <name type="scientific">Bosea eneae</name>
    <dbReference type="NCBI Taxonomy" id="151454"/>
    <lineage>
        <taxon>Bacteria</taxon>
        <taxon>Pseudomonadati</taxon>
        <taxon>Pseudomonadota</taxon>
        <taxon>Alphaproteobacteria</taxon>
        <taxon>Hyphomicrobiales</taxon>
        <taxon>Boseaceae</taxon>
        <taxon>Bosea</taxon>
    </lineage>
</organism>
<evidence type="ECO:0000313" key="3">
    <source>
        <dbReference type="Proteomes" id="UP001596053"/>
    </source>
</evidence>
<protein>
    <submittedName>
        <fullName evidence="2">DUF899 domain-containing protein</fullName>
    </submittedName>
</protein>
<accession>A0ABW0IJ71</accession>
<dbReference type="InterPro" id="IPR010296">
    <property type="entry name" value="DUF899_thioredox"/>
</dbReference>
<dbReference type="EMBL" id="JBHSLW010000005">
    <property type="protein sequence ID" value="MFC5418291.1"/>
    <property type="molecule type" value="Genomic_DNA"/>
</dbReference>
<proteinExistence type="predicted"/>
<name>A0ABW0IJ71_9HYPH</name>
<dbReference type="SUPFAM" id="SSF52833">
    <property type="entry name" value="Thioredoxin-like"/>
    <property type="match status" value="1"/>
</dbReference>
<sequence>MTQTTVSKEDWIAARKALLVKEKALTRQRDAVAAERRALPRIKIEKTYVFDTPTGKQTLADLFRGRSQLIVKHFMLAPGQIEGCVGCSFEADHVDGVLQHLERHDVAYVAVARAPLPEIEAYKERMGWNFHWVSSHGSDFNYDFDVSYTPEQLASAFYNFETIASPLEDLSGHTVFQKDADGTIYQTYSTFGRGAEEVLGTYMYLDLTPKGRNETGPAGNLTDWVRPRDRYDTPGKTDMTGRWREEASCCHAPAAE</sequence>
<feature type="region of interest" description="Disordered" evidence="1">
    <location>
        <begin position="214"/>
        <end position="256"/>
    </location>
</feature>
<comment type="caution">
    <text evidence="2">The sequence shown here is derived from an EMBL/GenBank/DDBJ whole genome shotgun (WGS) entry which is preliminary data.</text>
</comment>
<evidence type="ECO:0000256" key="1">
    <source>
        <dbReference type="SAM" id="MobiDB-lite"/>
    </source>
</evidence>
<dbReference type="Proteomes" id="UP001596053">
    <property type="component" value="Unassembled WGS sequence"/>
</dbReference>
<keyword evidence="3" id="KW-1185">Reference proteome</keyword>
<gene>
    <name evidence="2" type="ORF">ACFPOB_01805</name>
</gene>
<evidence type="ECO:0000313" key="2">
    <source>
        <dbReference type="EMBL" id="MFC5418291.1"/>
    </source>
</evidence>
<feature type="compositionally biased region" description="Basic and acidic residues" evidence="1">
    <location>
        <begin position="225"/>
        <end position="248"/>
    </location>
</feature>
<reference evidence="3" key="1">
    <citation type="journal article" date="2019" name="Int. J. Syst. Evol. Microbiol.">
        <title>The Global Catalogue of Microorganisms (GCM) 10K type strain sequencing project: providing services to taxonomists for standard genome sequencing and annotation.</title>
        <authorList>
            <consortium name="The Broad Institute Genomics Platform"/>
            <consortium name="The Broad Institute Genome Sequencing Center for Infectious Disease"/>
            <person name="Wu L."/>
            <person name="Ma J."/>
        </authorList>
    </citation>
    <scope>NUCLEOTIDE SEQUENCE [LARGE SCALE GENOMIC DNA]</scope>
    <source>
        <strain evidence="3">NCAIM B.01391</strain>
    </source>
</reference>
<dbReference type="RefSeq" id="WP_377795437.1">
    <property type="nucleotide sequence ID" value="NZ_JBHSLW010000005.1"/>
</dbReference>
<dbReference type="InterPro" id="IPR036249">
    <property type="entry name" value="Thioredoxin-like_sf"/>
</dbReference>
<dbReference type="Pfam" id="PF05988">
    <property type="entry name" value="DUF899"/>
    <property type="match status" value="1"/>
</dbReference>